<dbReference type="EMBL" id="JAVRRJ010000006">
    <property type="protein sequence ID" value="KAK5083588.1"/>
    <property type="molecule type" value="Genomic_DNA"/>
</dbReference>
<feature type="compositionally biased region" description="Polar residues" evidence="1">
    <location>
        <begin position="19"/>
        <end position="29"/>
    </location>
</feature>
<feature type="region of interest" description="Disordered" evidence="1">
    <location>
        <begin position="1"/>
        <end position="92"/>
    </location>
</feature>
<evidence type="ECO:0000256" key="1">
    <source>
        <dbReference type="SAM" id="MobiDB-lite"/>
    </source>
</evidence>
<organism evidence="2 3">
    <name type="scientific">Lithohypha guttulata</name>
    <dbReference type="NCBI Taxonomy" id="1690604"/>
    <lineage>
        <taxon>Eukaryota</taxon>
        <taxon>Fungi</taxon>
        <taxon>Dikarya</taxon>
        <taxon>Ascomycota</taxon>
        <taxon>Pezizomycotina</taxon>
        <taxon>Eurotiomycetes</taxon>
        <taxon>Chaetothyriomycetidae</taxon>
        <taxon>Chaetothyriales</taxon>
        <taxon>Trichomeriaceae</taxon>
        <taxon>Lithohypha</taxon>
    </lineage>
</organism>
<feature type="compositionally biased region" description="Basic and acidic residues" evidence="1">
    <location>
        <begin position="50"/>
        <end position="63"/>
    </location>
</feature>
<feature type="compositionally biased region" description="Basic and acidic residues" evidence="1">
    <location>
        <begin position="70"/>
        <end position="92"/>
    </location>
</feature>
<gene>
    <name evidence="2" type="ORF">LTR05_006091</name>
</gene>
<comment type="caution">
    <text evidence="2">The sequence shown here is derived from an EMBL/GenBank/DDBJ whole genome shotgun (WGS) entry which is preliminary data.</text>
</comment>
<protein>
    <submittedName>
        <fullName evidence="2">Uncharacterized protein</fullName>
    </submittedName>
</protein>
<feature type="compositionally biased region" description="Polar residues" evidence="1">
    <location>
        <begin position="39"/>
        <end position="49"/>
    </location>
</feature>
<keyword evidence="3" id="KW-1185">Reference proteome</keyword>
<evidence type="ECO:0000313" key="2">
    <source>
        <dbReference type="EMBL" id="KAK5083588.1"/>
    </source>
</evidence>
<reference evidence="2 3" key="1">
    <citation type="submission" date="2023-08" db="EMBL/GenBank/DDBJ databases">
        <title>Black Yeasts Isolated from many extreme environments.</title>
        <authorList>
            <person name="Coleine C."/>
            <person name="Stajich J.E."/>
            <person name="Selbmann L."/>
        </authorList>
    </citation>
    <scope>NUCLEOTIDE SEQUENCE [LARGE SCALE GENOMIC DNA]</scope>
    <source>
        <strain evidence="2 3">CCFEE 5910</strain>
    </source>
</reference>
<feature type="region of interest" description="Disordered" evidence="1">
    <location>
        <begin position="145"/>
        <end position="171"/>
    </location>
</feature>
<dbReference type="Proteomes" id="UP001309876">
    <property type="component" value="Unassembled WGS sequence"/>
</dbReference>
<dbReference type="AlphaFoldDB" id="A0AAN7SWL3"/>
<proteinExistence type="predicted"/>
<feature type="compositionally biased region" description="Polar residues" evidence="1">
    <location>
        <begin position="1"/>
        <end position="11"/>
    </location>
</feature>
<name>A0AAN7SWL3_9EURO</name>
<evidence type="ECO:0000313" key="3">
    <source>
        <dbReference type="Proteomes" id="UP001309876"/>
    </source>
</evidence>
<accession>A0AAN7SWL3</accession>
<sequence length="270" mass="29982">MPTTRSASKKQASLDDFTEGSTLKPQPSRNKAVREEPKSTTSKPPSKENSSAKRKLDGDDKTSRPRSKKLKEEEPENTKQSHFEEHSTTELEKPIVINRSPVLQLWGASVASFLHPAESWETCLSIGGSIASLCAISKGRAIGKVEPKDTSDEAEKKRKDRKRKSEDDSRELEVMGFPMHIKNGVVLVDGKQKPLNEGSLRSKFGGEGSLNAAKKVMQEALETWQNDKDELDKKAFHIYEKFRPNVASGSGGWGKKGELNLHEVRSVITK</sequence>